<dbReference type="Proteomes" id="UP000198748">
    <property type="component" value="Unassembled WGS sequence"/>
</dbReference>
<dbReference type="InterPro" id="IPR008928">
    <property type="entry name" value="6-hairpin_glycosidase_sf"/>
</dbReference>
<evidence type="ECO:0000256" key="3">
    <source>
        <dbReference type="ARBA" id="ARBA00023326"/>
    </source>
</evidence>
<feature type="domain" description="Glycoside hydrolase family 9" evidence="5">
    <location>
        <begin position="334"/>
        <end position="738"/>
    </location>
</feature>
<dbReference type="GO" id="GO:0008810">
    <property type="term" value="F:cellulase activity"/>
    <property type="evidence" value="ECO:0007669"/>
    <property type="project" value="InterPro"/>
</dbReference>
<dbReference type="InterPro" id="IPR012341">
    <property type="entry name" value="6hp_glycosidase-like_sf"/>
</dbReference>
<evidence type="ECO:0000256" key="1">
    <source>
        <dbReference type="ARBA" id="ARBA00007072"/>
    </source>
</evidence>
<dbReference type="Gene3D" id="2.60.40.10">
    <property type="entry name" value="Immunoglobulins"/>
    <property type="match status" value="1"/>
</dbReference>
<keyword evidence="4" id="KW-0732">Signal</keyword>
<evidence type="ECO:0000259" key="6">
    <source>
        <dbReference type="Pfam" id="PF02927"/>
    </source>
</evidence>
<dbReference type="InterPro" id="IPR013783">
    <property type="entry name" value="Ig-like_fold"/>
</dbReference>
<reference evidence="8" key="1">
    <citation type="submission" date="2016-10" db="EMBL/GenBank/DDBJ databases">
        <authorList>
            <person name="Varghese N."/>
            <person name="Submissions S."/>
        </authorList>
    </citation>
    <scope>NUCLEOTIDE SEQUENCE [LARGE SCALE GENOMIC DNA]</scope>
    <source>
        <strain evidence="8">DSM 25329</strain>
    </source>
</reference>
<dbReference type="GO" id="GO:0000272">
    <property type="term" value="P:polysaccharide catabolic process"/>
    <property type="evidence" value="ECO:0007669"/>
    <property type="project" value="UniProtKB-KW"/>
</dbReference>
<dbReference type="CDD" id="cd02850">
    <property type="entry name" value="E_set_Cellulase_N"/>
    <property type="match status" value="1"/>
</dbReference>
<evidence type="ECO:0000313" key="7">
    <source>
        <dbReference type="EMBL" id="SDH48999.1"/>
    </source>
</evidence>
<dbReference type="OrthoDB" id="9808897at2"/>
<evidence type="ECO:0000256" key="2">
    <source>
        <dbReference type="ARBA" id="ARBA00023277"/>
    </source>
</evidence>
<proteinExistence type="inferred from homology"/>
<gene>
    <name evidence="7" type="ORF">SAMN04487996_1408</name>
</gene>
<dbReference type="Pfam" id="PF02927">
    <property type="entry name" value="CelD_N"/>
    <property type="match status" value="1"/>
</dbReference>
<dbReference type="AlphaFoldDB" id="A0A1G8CV16"/>
<evidence type="ECO:0000259" key="5">
    <source>
        <dbReference type="Pfam" id="PF00759"/>
    </source>
</evidence>
<dbReference type="InterPro" id="IPR014756">
    <property type="entry name" value="Ig_E-set"/>
</dbReference>
<keyword evidence="2" id="KW-0119">Carbohydrate metabolism</keyword>
<organism evidence="7 8">
    <name type="scientific">Dyadobacter soli</name>
    <dbReference type="NCBI Taxonomy" id="659014"/>
    <lineage>
        <taxon>Bacteria</taxon>
        <taxon>Pseudomonadati</taxon>
        <taxon>Bacteroidota</taxon>
        <taxon>Cytophagia</taxon>
        <taxon>Cytophagales</taxon>
        <taxon>Spirosomataceae</taxon>
        <taxon>Dyadobacter</taxon>
    </lineage>
</organism>
<feature type="signal peptide" evidence="4">
    <location>
        <begin position="1"/>
        <end position="19"/>
    </location>
</feature>
<comment type="similarity">
    <text evidence="1">Belongs to the glycosyl hydrolase 9 (cellulase E) family.</text>
</comment>
<dbReference type="InterPro" id="IPR001701">
    <property type="entry name" value="Glyco_hydro_9"/>
</dbReference>
<dbReference type="EMBL" id="FNAN01000040">
    <property type="protein sequence ID" value="SDH48999.1"/>
    <property type="molecule type" value="Genomic_DNA"/>
</dbReference>
<protein>
    <submittedName>
        <fullName evidence="7">N-terminal ig-like domain of cellulase</fullName>
    </submittedName>
</protein>
<sequence>MKKRYLLLSFLGSYLTCSAQQVTWQESSFPLAVNEQHSLMAAWEKKPVLESRLIDDMETGDKWKVTSIGRMSYTKDRAKDGKQSLRFTTSVRDTAYLALPGNKNKWGSQFFNISGQAGAVSVQLQFQTPQDWSKYNRISFWVYVHPTSLPRHNINLGIRNEGTVSTILSSARSHYANDLKPGMWNHVIFEMPHLERDKVTQFSITRELTGNNPGEDEFVTYDIDNLEIQSVQTDQYEGWNVAPGKFSFSHIGYRPADAKVALVGVGGGDKFELIDAGEKVVFTGKVQVVKGKNEVFSQLDFTGFKRTGIYRMRCGKLLSNPFPINESVWLGPITKGLNFYFCERCGYEVPGLHKACHMDWQGFRGDVKKVINGGYHDAGDLSQGIWRTSMATYAMLSNLDVLQKGSDNSGLAEQMRAEIAWGLQYLLKTRFGDGYHIHWCRMRMFTDNIIGTVDDVLIPAENLAWENFLAAAVESKAAKVFEKSDPDLAKELRAAATDDWHAAVASRKTWDEATYEEASWGATASLLLARLTREEKYSEKAALFGNLIVKCQEQRFIDGIPITGYFYSNTKREQVIHNKHSAFEEAPMIALAMLCQDLPENESWMQWYSAATLYSEFFLKRGSKISAPYNLLPNSVWSKSEVMEDKDEKRRPTLLKQFNDGTRLNDKYVLRTFPIWNDNLFHGNTNIQLSGSWALAEASKLRNDSEGMKLVGKQLEWVMGANPFGQSLMYGSGYDFPPQFAYCLKDIVGSLPVGMDSRAGDMPYWPATNSATYKEMWMEPVSRFMGAVSVYSSMNQSLKAGPQPGNDIQVETKSVQADNGTVNITLTISGTGQHELYLNAFNATSDLHAKQFRLLAGKKESILFQLSVADKTKPYVAVISIDKNLSLNQEIMGSYSDISALEH</sequence>
<dbReference type="SUPFAM" id="SSF48208">
    <property type="entry name" value="Six-hairpin glycosidases"/>
    <property type="match status" value="1"/>
</dbReference>
<evidence type="ECO:0000256" key="4">
    <source>
        <dbReference type="SAM" id="SignalP"/>
    </source>
</evidence>
<keyword evidence="3" id="KW-0624">Polysaccharide degradation</keyword>
<dbReference type="SUPFAM" id="SSF81296">
    <property type="entry name" value="E set domains"/>
    <property type="match status" value="1"/>
</dbReference>
<dbReference type="STRING" id="659014.SAMN04487996_1408"/>
<accession>A0A1G8CV16</accession>
<evidence type="ECO:0000313" key="8">
    <source>
        <dbReference type="Proteomes" id="UP000198748"/>
    </source>
</evidence>
<name>A0A1G8CV16_9BACT</name>
<feature type="chain" id="PRO_5011764267" evidence="4">
    <location>
        <begin position="20"/>
        <end position="903"/>
    </location>
</feature>
<keyword evidence="8" id="KW-1185">Reference proteome</keyword>
<dbReference type="InterPro" id="IPR004197">
    <property type="entry name" value="Cellulase_Ig-like"/>
</dbReference>
<dbReference type="RefSeq" id="WP_090157862.1">
    <property type="nucleotide sequence ID" value="NZ_FNAN01000040.1"/>
</dbReference>
<dbReference type="Pfam" id="PF00759">
    <property type="entry name" value="Glyco_hydro_9"/>
    <property type="match status" value="1"/>
</dbReference>
<feature type="domain" description="Cellulase Ig-like" evidence="6">
    <location>
        <begin position="250"/>
        <end position="316"/>
    </location>
</feature>
<dbReference type="Gene3D" id="1.50.10.10">
    <property type="match status" value="1"/>
</dbReference>